<reference evidence="10" key="1">
    <citation type="submission" date="2018-12" db="EMBL/GenBank/DDBJ databases">
        <authorList>
            <person name="Sun L."/>
            <person name="Chen Z."/>
        </authorList>
    </citation>
    <scope>NUCLEOTIDE SEQUENCE [LARGE SCALE GENOMIC DNA]</scope>
    <source>
        <strain evidence="10">3-2-2</strain>
    </source>
</reference>
<dbReference type="Pfam" id="PF05504">
    <property type="entry name" value="Spore_GerAC"/>
    <property type="match status" value="1"/>
</dbReference>
<dbReference type="NCBIfam" id="TIGR02887">
    <property type="entry name" value="spore_ger_x_C"/>
    <property type="match status" value="1"/>
</dbReference>
<accession>A0A429XZX4</accession>
<dbReference type="Gene3D" id="6.20.190.10">
    <property type="entry name" value="Nutrient germinant receptor protein C, domain 1"/>
    <property type="match status" value="1"/>
</dbReference>
<keyword evidence="4" id="KW-0732">Signal</keyword>
<evidence type="ECO:0000256" key="6">
    <source>
        <dbReference type="ARBA" id="ARBA00023139"/>
    </source>
</evidence>
<evidence type="ECO:0000256" key="1">
    <source>
        <dbReference type="ARBA" id="ARBA00004635"/>
    </source>
</evidence>
<comment type="caution">
    <text evidence="10">The sequence shown here is derived from an EMBL/GenBank/DDBJ whole genome shotgun (WGS) entry which is preliminary data.</text>
</comment>
<evidence type="ECO:0000256" key="4">
    <source>
        <dbReference type="ARBA" id="ARBA00022729"/>
    </source>
</evidence>
<dbReference type="AlphaFoldDB" id="A0A429XZX4"/>
<evidence type="ECO:0000313" key="11">
    <source>
        <dbReference type="Proteomes" id="UP000287156"/>
    </source>
</evidence>
<dbReference type="Gene3D" id="3.30.300.210">
    <property type="entry name" value="Nutrient germinant receptor protein C, domain 3"/>
    <property type="match status" value="1"/>
</dbReference>
<keyword evidence="11" id="KW-1185">Reference proteome</keyword>
<feature type="domain" description="Spore germination protein N-terminal" evidence="9">
    <location>
        <begin position="26"/>
        <end position="198"/>
    </location>
</feature>
<proteinExistence type="inferred from homology"/>
<dbReference type="PANTHER" id="PTHR35789">
    <property type="entry name" value="SPORE GERMINATION PROTEIN B3"/>
    <property type="match status" value="1"/>
</dbReference>
<keyword evidence="5" id="KW-0472">Membrane</keyword>
<sequence>MVKLRKKNSLLVTIICVFILLTGCWDRVETNDLAIVTATGIDQTDDGQVELSLQIFIPKSMSAGQGGSPGSAGKETMVMSHKGKNVADALSKLQAELSRDVFWGICKVFIFGENTAKAGLHDHLDFLLRHPEPRERAFIFVSEGKAKKYLELTADLERYSAEYIREIANMGHGMGVTLQGLDEMLSSEDQGAALPYLEEAKGASKKFMKIAGTALFHNDRMVGTISESTTRGLLWLRNEVKDYTVTLKLDDEGEVAIFPVKTRINLNPKIQGGEWKMLIKVKAEGSMIQNSTHLNVNNAAALKKVEKAFRQRIKQRMGDAIKESQEMQVDVINFGKEFHRKYPQEWKQVKDSWEQKFPEVKPEFIIDANIRREGFVSEPVKERER</sequence>
<dbReference type="PROSITE" id="PS51257">
    <property type="entry name" value="PROKAR_LIPOPROTEIN"/>
    <property type="match status" value="1"/>
</dbReference>
<dbReference type="InterPro" id="IPR046953">
    <property type="entry name" value="Spore_GerAC-like_C"/>
</dbReference>
<dbReference type="RefSeq" id="WP_126050900.1">
    <property type="nucleotide sequence ID" value="NZ_QYTV02000004.1"/>
</dbReference>
<dbReference type="OrthoDB" id="9816067at2"/>
<dbReference type="InterPro" id="IPR057336">
    <property type="entry name" value="GerAC_N"/>
</dbReference>
<evidence type="ECO:0000256" key="3">
    <source>
        <dbReference type="ARBA" id="ARBA00022544"/>
    </source>
</evidence>
<dbReference type="Proteomes" id="UP000287156">
    <property type="component" value="Unassembled WGS sequence"/>
</dbReference>
<dbReference type="InterPro" id="IPR038501">
    <property type="entry name" value="Spore_GerAC_C_sf"/>
</dbReference>
<evidence type="ECO:0000256" key="7">
    <source>
        <dbReference type="ARBA" id="ARBA00023288"/>
    </source>
</evidence>
<dbReference type="PANTHER" id="PTHR35789:SF1">
    <property type="entry name" value="SPORE GERMINATION PROTEIN B3"/>
    <property type="match status" value="1"/>
</dbReference>
<organism evidence="10 11">
    <name type="scientific">Siminovitchia acidinfaciens</name>
    <dbReference type="NCBI Taxonomy" id="2321395"/>
    <lineage>
        <taxon>Bacteria</taxon>
        <taxon>Bacillati</taxon>
        <taxon>Bacillota</taxon>
        <taxon>Bacilli</taxon>
        <taxon>Bacillales</taxon>
        <taxon>Bacillaceae</taxon>
        <taxon>Siminovitchia</taxon>
    </lineage>
</organism>
<dbReference type="GO" id="GO:0009847">
    <property type="term" value="P:spore germination"/>
    <property type="evidence" value="ECO:0007669"/>
    <property type="project" value="InterPro"/>
</dbReference>
<keyword evidence="6" id="KW-0564">Palmitate</keyword>
<feature type="domain" description="Spore germination GerAC-like C-terminal" evidence="8">
    <location>
        <begin position="212"/>
        <end position="374"/>
    </location>
</feature>
<name>A0A429XZX4_9BACI</name>
<evidence type="ECO:0000256" key="5">
    <source>
        <dbReference type="ARBA" id="ARBA00023136"/>
    </source>
</evidence>
<comment type="subcellular location">
    <subcellularLocation>
        <location evidence="1">Membrane</location>
        <topology evidence="1">Lipid-anchor</topology>
    </subcellularLocation>
</comment>
<dbReference type="GO" id="GO:0016020">
    <property type="term" value="C:membrane"/>
    <property type="evidence" value="ECO:0007669"/>
    <property type="project" value="UniProtKB-SubCell"/>
</dbReference>
<dbReference type="Pfam" id="PF25198">
    <property type="entry name" value="Spore_GerAC_N"/>
    <property type="match status" value="1"/>
</dbReference>
<dbReference type="InterPro" id="IPR008844">
    <property type="entry name" value="Spore_GerAC-like"/>
</dbReference>
<evidence type="ECO:0000259" key="8">
    <source>
        <dbReference type="Pfam" id="PF05504"/>
    </source>
</evidence>
<comment type="similarity">
    <text evidence="2">Belongs to the GerABKC lipoprotein family.</text>
</comment>
<protein>
    <submittedName>
        <fullName evidence="10">Ger(X)C family spore germination protein</fullName>
    </submittedName>
</protein>
<evidence type="ECO:0000259" key="9">
    <source>
        <dbReference type="Pfam" id="PF25198"/>
    </source>
</evidence>
<evidence type="ECO:0000313" key="10">
    <source>
        <dbReference type="EMBL" id="RST74336.1"/>
    </source>
</evidence>
<evidence type="ECO:0000256" key="2">
    <source>
        <dbReference type="ARBA" id="ARBA00007886"/>
    </source>
</evidence>
<gene>
    <name evidence="10" type="ORF">D4T97_011750</name>
</gene>
<dbReference type="EMBL" id="QYTV02000004">
    <property type="protein sequence ID" value="RST74336.1"/>
    <property type="molecule type" value="Genomic_DNA"/>
</dbReference>
<keyword evidence="7" id="KW-0449">Lipoprotein</keyword>
<keyword evidence="3" id="KW-0309">Germination</keyword>